<dbReference type="InterPro" id="IPR000160">
    <property type="entry name" value="GGDEF_dom"/>
</dbReference>
<dbReference type="Gene3D" id="3.30.450.20">
    <property type="entry name" value="PAS domain"/>
    <property type="match status" value="3"/>
</dbReference>
<dbReference type="SMART" id="SM00052">
    <property type="entry name" value="EAL"/>
    <property type="match status" value="1"/>
</dbReference>
<keyword evidence="5" id="KW-0472">Membrane</keyword>
<dbReference type="CDD" id="cd01949">
    <property type="entry name" value="GGDEF"/>
    <property type="match status" value="1"/>
</dbReference>
<evidence type="ECO:0000256" key="1">
    <source>
        <dbReference type="ARBA" id="ARBA00001946"/>
    </source>
</evidence>
<dbReference type="InterPro" id="IPR000014">
    <property type="entry name" value="PAS"/>
</dbReference>
<dbReference type="PANTHER" id="PTHR44757">
    <property type="entry name" value="DIGUANYLATE CYCLASE DGCP"/>
    <property type="match status" value="1"/>
</dbReference>
<dbReference type="FunFam" id="3.20.20.450:FF:000001">
    <property type="entry name" value="Cyclic di-GMP phosphodiesterase yahA"/>
    <property type="match status" value="1"/>
</dbReference>
<dbReference type="HOGENOM" id="CLU_000445_70_34_6"/>
<dbReference type="InterPro" id="IPR029787">
    <property type="entry name" value="Nucleotide_cyclase"/>
</dbReference>
<feature type="domain" description="PAS" evidence="6">
    <location>
        <begin position="357"/>
        <end position="427"/>
    </location>
</feature>
<dbReference type="Gene3D" id="3.30.70.270">
    <property type="match status" value="1"/>
</dbReference>
<dbReference type="Pfam" id="PF13426">
    <property type="entry name" value="PAS_9"/>
    <property type="match status" value="2"/>
</dbReference>
<dbReference type="SMART" id="SM00267">
    <property type="entry name" value="GGDEF"/>
    <property type="match status" value="1"/>
</dbReference>
<comment type="cofactor">
    <cofactor evidence="1">
        <name>Mg(2+)</name>
        <dbReference type="ChEBI" id="CHEBI:18420"/>
    </cofactor>
</comment>
<sequence length="1346" mass="148956">MSNEVKGASLDAKRLAVLQPFRRPLPWSVVVALTLVTTLVGGLQFYLSQVRHLREHAGDTLAAVVQAKFQHVAHWRAERLADAEQVAGNAPFLAAAAAWLVAGQQDAASTQRMLAQMQSCREMGRYRNVLLLDVAGRIRLSLVPHTGDEAGGIYERAPLPVAGEGLQPLLGDWYLSQDETELRVDVSFPLVVYEANGERRFVGALVTVAEAGDLLRTVLESLSQVKPEISLIGQRGNRLVSLNRDFLERGGEPSPPPKPLAEAALRVVYGERGMVMQEGDAGADLLSLGAPIPGSAWYVMAATSATQLPQENQSFLLGASLLGLLGALAAAVALLARSSERHHMQAALEAEKERADLSRRFEYFVRYANDAILLADRDHRIVDVNDRALDLYGYSREELAGMTLADVVAGDVEGVEHGRLDEALARGGGVWESVHTRKDGVPVPVELSVRSISVEGSDFVQAIVRDVTERKRIELALARQKNLYSLLAQTNQIIVRHTSEQELFDSVCRIAIRNGGFLFAWIGMIENETGDLVPVARYGDDAGYVGRLHLSRADTAHHHGPTRMAVAAGHHVISDDFLADPLTRPWHEAGLAAGVRASGAFPIRRFGKVVGAINLYAGERGFFSEDIVAVLDTMAMDVSFALDILARDAERERSEMRLRESEERFRLAANSAPVLIWMGDTARGCTFFNDMWLNFTGRSLEYELGDGWLEGMHPEDRSRWICAYSAAFDARKPFEIEYRLRRRDGEYRTILGKATPRFDAGGEFIGYIGSCIDISDRKKGDESLLLAGKVFEAVRESIIVTDANRVIVAVNPAFSDMTGYSPEEAVGRTPAFLQSGRHGKEYYAAMWRAVDQEGSWQGEFWNRRKNGELFAVLETIVTVRDETGAMVNYIGVAADISSLKEAEEHIHHLAYYDPLSALPNRRYLMERAEYALALAERRKEELAVVFLDVDHFKDVNDSLGHQVGDELLVRVATQIKEFTRETDTVARLGGDEFALLLPDLGRDAVSQVADKILAALRKPFEHSGQTFAVTGSIGISLYPHDGTDFETLLRNADTAMYHAKQQGRNQFRFYDPGMNVDILARLTVLSELREAIPAGELRTFFQPEIDLANGTLVGAEALVRWQHPTRGLLSPDQFIPVAESNDLIIAISDWVLEDTCRHLAQWKKADQAPITVGVNLAARHFRDPRLVPRVKSLLCRYGVPGSSLQLELTESTLLDADAQTMIVLQELIALGCSLSIDDFGTGYSSLSYLKNLPIATLKIDQSFVRDIAFDADDRTISGTVVALGHSLGLKVIAEGVETEEQRRILLEQGCDFGQGYLFSRPLSSKEFIKWRMEHALRLETDPRHRD</sequence>
<evidence type="ECO:0000256" key="4">
    <source>
        <dbReference type="ARBA" id="ARBA00051114"/>
    </source>
</evidence>
<gene>
    <name evidence="10" type="ordered locus">MCA1673</name>
</gene>
<dbReference type="Pfam" id="PF13185">
    <property type="entry name" value="GAF_2"/>
    <property type="match status" value="1"/>
</dbReference>
<evidence type="ECO:0000259" key="9">
    <source>
        <dbReference type="PROSITE" id="PS50887"/>
    </source>
</evidence>
<dbReference type="NCBIfam" id="TIGR00254">
    <property type="entry name" value="GGDEF"/>
    <property type="match status" value="1"/>
</dbReference>
<name>Q607T2_METCA</name>
<dbReference type="eggNOG" id="COG2203">
    <property type="taxonomic scope" value="Bacteria"/>
</dbReference>
<dbReference type="InterPro" id="IPR001633">
    <property type="entry name" value="EAL_dom"/>
</dbReference>
<keyword evidence="5" id="KW-0812">Transmembrane</keyword>
<dbReference type="InterPro" id="IPR013655">
    <property type="entry name" value="PAS_fold_3"/>
</dbReference>
<dbReference type="PROSITE" id="PS50887">
    <property type="entry name" value="GGDEF"/>
    <property type="match status" value="1"/>
</dbReference>
<dbReference type="InterPro" id="IPR001610">
    <property type="entry name" value="PAC"/>
</dbReference>
<dbReference type="PROSITE" id="PS50883">
    <property type="entry name" value="EAL"/>
    <property type="match status" value="1"/>
</dbReference>
<proteinExistence type="predicted"/>
<dbReference type="SMART" id="SM00086">
    <property type="entry name" value="PAC"/>
    <property type="match status" value="3"/>
</dbReference>
<keyword evidence="3" id="KW-0973">c-di-GMP</keyword>
<dbReference type="Gene3D" id="3.30.450.40">
    <property type="match status" value="1"/>
</dbReference>
<dbReference type="PROSITE" id="PS50112">
    <property type="entry name" value="PAS"/>
    <property type="match status" value="2"/>
</dbReference>
<dbReference type="SUPFAM" id="SSF55073">
    <property type="entry name" value="Nucleotide cyclase"/>
    <property type="match status" value="1"/>
</dbReference>
<accession>Q607T2</accession>
<dbReference type="SUPFAM" id="SSF55785">
    <property type="entry name" value="PYP-like sensor domain (PAS domain)"/>
    <property type="match status" value="3"/>
</dbReference>
<protein>
    <recommendedName>
        <fullName evidence="2">cyclic-guanylate-specific phosphodiesterase</fullName>
        <ecNumber evidence="2">3.1.4.52</ecNumber>
    </recommendedName>
</protein>
<dbReference type="GO" id="GO:0071111">
    <property type="term" value="F:cyclic-guanylate-specific phosphodiesterase activity"/>
    <property type="evidence" value="ECO:0007669"/>
    <property type="project" value="UniProtKB-EC"/>
</dbReference>
<dbReference type="Pfam" id="PF00563">
    <property type="entry name" value="EAL"/>
    <property type="match status" value="1"/>
</dbReference>
<feature type="domain" description="PAC" evidence="7">
    <location>
        <begin position="856"/>
        <end position="908"/>
    </location>
</feature>
<evidence type="ECO:0000259" key="6">
    <source>
        <dbReference type="PROSITE" id="PS50112"/>
    </source>
</evidence>
<feature type="transmembrane region" description="Helical" evidence="5">
    <location>
        <begin position="315"/>
        <end position="336"/>
    </location>
</feature>
<dbReference type="Pfam" id="PF08447">
    <property type="entry name" value="PAS_3"/>
    <property type="match status" value="1"/>
</dbReference>
<evidence type="ECO:0000256" key="3">
    <source>
        <dbReference type="ARBA" id="ARBA00022636"/>
    </source>
</evidence>
<feature type="domain" description="PAS" evidence="6">
    <location>
        <begin position="789"/>
        <end position="829"/>
    </location>
</feature>
<dbReference type="CDD" id="cd01948">
    <property type="entry name" value="EAL"/>
    <property type="match status" value="1"/>
</dbReference>
<dbReference type="eggNOG" id="COG3829">
    <property type="taxonomic scope" value="Bacteria"/>
</dbReference>
<dbReference type="FunFam" id="3.30.70.270:FF:000001">
    <property type="entry name" value="Diguanylate cyclase domain protein"/>
    <property type="match status" value="1"/>
</dbReference>
<dbReference type="EMBL" id="AE017282">
    <property type="protein sequence ID" value="AAU92273.1"/>
    <property type="molecule type" value="Genomic_DNA"/>
</dbReference>
<dbReference type="EC" id="3.1.4.52" evidence="2"/>
<dbReference type="STRING" id="243233.MCA1673"/>
<dbReference type="CDD" id="cd00130">
    <property type="entry name" value="PAS"/>
    <property type="match status" value="3"/>
</dbReference>
<dbReference type="SMART" id="SM00091">
    <property type="entry name" value="PAS"/>
    <property type="match status" value="3"/>
</dbReference>
<reference evidence="10 11" key="1">
    <citation type="journal article" date="2004" name="PLoS Biol.">
        <title>Genomic insights into methanotrophy: the complete genome sequence of Methylococcus capsulatus (Bath).</title>
        <authorList>
            <person name="Ward N.L."/>
            <person name="Larsen O."/>
            <person name="Sakwa J."/>
            <person name="Bruseth L."/>
            <person name="Khouri H.M."/>
            <person name="Durkin A.S."/>
            <person name="Dimitrov G."/>
            <person name="Jiang L."/>
            <person name="Scanlan D."/>
            <person name="Kang K.H."/>
            <person name="Lewis M.R."/>
            <person name="Nelson K.E."/>
            <person name="Methe B.A."/>
            <person name="Wu M."/>
            <person name="Heidelberg J.F."/>
            <person name="Paulsen I.T."/>
            <person name="Fouts D.E."/>
            <person name="Ravel J."/>
            <person name="Tettelin H."/>
            <person name="Ren Q."/>
            <person name="Read T.D."/>
            <person name="DeBoy R.T."/>
            <person name="Seshadri R."/>
            <person name="Salzberg S.L."/>
            <person name="Jensen H.B."/>
            <person name="Birkeland N.K."/>
            <person name="Nelson W.C."/>
            <person name="Dodson R.J."/>
            <person name="Grindhaug S.H."/>
            <person name="Holt I.E."/>
            <person name="Eidhammer I."/>
            <person name="Jonasen I."/>
            <person name="Vanaken S."/>
            <person name="Utterback T.R."/>
            <person name="Feldblyum T.V."/>
            <person name="Fraser C.M."/>
            <person name="Lillehaug J.R."/>
            <person name="Eisen J.A."/>
        </authorList>
    </citation>
    <scope>NUCLEOTIDE SEQUENCE [LARGE SCALE GENOMIC DNA]</scope>
    <source>
        <strain evidence="11">ATCC 33009 / NCIMB 11132 / Bath</strain>
    </source>
</reference>
<dbReference type="InterPro" id="IPR029016">
    <property type="entry name" value="GAF-like_dom_sf"/>
</dbReference>
<evidence type="ECO:0000259" key="7">
    <source>
        <dbReference type="PROSITE" id="PS50113"/>
    </source>
</evidence>
<evidence type="ECO:0000256" key="2">
    <source>
        <dbReference type="ARBA" id="ARBA00012282"/>
    </source>
</evidence>
<dbReference type="FunFam" id="3.30.450.20:FF:000099">
    <property type="entry name" value="Sensory box sensor histidine kinase"/>
    <property type="match status" value="1"/>
</dbReference>
<feature type="domain" description="GGDEF" evidence="9">
    <location>
        <begin position="940"/>
        <end position="1072"/>
    </location>
</feature>
<evidence type="ECO:0000256" key="5">
    <source>
        <dbReference type="SAM" id="Phobius"/>
    </source>
</evidence>
<dbReference type="eggNOG" id="COG5001">
    <property type="taxonomic scope" value="Bacteria"/>
</dbReference>
<dbReference type="PANTHER" id="PTHR44757:SF2">
    <property type="entry name" value="BIOFILM ARCHITECTURE MAINTENANCE PROTEIN MBAA"/>
    <property type="match status" value="1"/>
</dbReference>
<dbReference type="GeneID" id="88223929"/>
<feature type="domain" description="PAC" evidence="7">
    <location>
        <begin position="734"/>
        <end position="786"/>
    </location>
</feature>
<dbReference type="NCBIfam" id="TIGR00229">
    <property type="entry name" value="sensory_box"/>
    <property type="match status" value="3"/>
</dbReference>
<dbReference type="GO" id="GO:0071732">
    <property type="term" value="P:cellular response to nitric oxide"/>
    <property type="evidence" value="ECO:0007669"/>
    <property type="project" value="UniProtKB-ARBA"/>
</dbReference>
<feature type="domain" description="EAL" evidence="8">
    <location>
        <begin position="1081"/>
        <end position="1335"/>
    </location>
</feature>
<dbReference type="PROSITE" id="PS50113">
    <property type="entry name" value="PAC"/>
    <property type="match status" value="2"/>
</dbReference>
<evidence type="ECO:0000313" key="10">
    <source>
        <dbReference type="EMBL" id="AAU92273.1"/>
    </source>
</evidence>
<dbReference type="Proteomes" id="UP000006821">
    <property type="component" value="Chromosome"/>
</dbReference>
<evidence type="ECO:0000259" key="8">
    <source>
        <dbReference type="PROSITE" id="PS50883"/>
    </source>
</evidence>
<organism evidence="10 11">
    <name type="scientific">Methylococcus capsulatus (strain ATCC 33009 / NCIMB 11132 / Bath)</name>
    <dbReference type="NCBI Taxonomy" id="243233"/>
    <lineage>
        <taxon>Bacteria</taxon>
        <taxon>Pseudomonadati</taxon>
        <taxon>Pseudomonadota</taxon>
        <taxon>Gammaproteobacteria</taxon>
        <taxon>Methylococcales</taxon>
        <taxon>Methylococcaceae</taxon>
        <taxon>Methylococcus</taxon>
    </lineage>
</organism>
<dbReference type="InterPro" id="IPR043128">
    <property type="entry name" value="Rev_trsase/Diguanyl_cyclase"/>
</dbReference>
<feature type="transmembrane region" description="Helical" evidence="5">
    <location>
        <begin position="25"/>
        <end position="47"/>
    </location>
</feature>
<dbReference type="KEGG" id="mca:MCA1673"/>
<dbReference type="InterPro" id="IPR000700">
    <property type="entry name" value="PAS-assoc_C"/>
</dbReference>
<dbReference type="InterPro" id="IPR003018">
    <property type="entry name" value="GAF"/>
</dbReference>
<dbReference type="Pfam" id="PF00990">
    <property type="entry name" value="GGDEF"/>
    <property type="match status" value="1"/>
</dbReference>
<keyword evidence="5" id="KW-1133">Transmembrane helix</keyword>
<dbReference type="InterPro" id="IPR035965">
    <property type="entry name" value="PAS-like_dom_sf"/>
</dbReference>
<dbReference type="SUPFAM" id="SSF141868">
    <property type="entry name" value="EAL domain-like"/>
    <property type="match status" value="1"/>
</dbReference>
<evidence type="ECO:0000313" key="11">
    <source>
        <dbReference type="Proteomes" id="UP000006821"/>
    </source>
</evidence>
<comment type="catalytic activity">
    <reaction evidence="4">
        <text>3',3'-c-di-GMP + H2O = 5'-phosphoguanylyl(3'-&gt;5')guanosine + H(+)</text>
        <dbReference type="Rhea" id="RHEA:24902"/>
        <dbReference type="ChEBI" id="CHEBI:15377"/>
        <dbReference type="ChEBI" id="CHEBI:15378"/>
        <dbReference type="ChEBI" id="CHEBI:58754"/>
        <dbReference type="ChEBI" id="CHEBI:58805"/>
        <dbReference type="EC" id="3.1.4.52"/>
    </reaction>
    <physiologicalReaction direction="left-to-right" evidence="4">
        <dbReference type="Rhea" id="RHEA:24903"/>
    </physiologicalReaction>
</comment>
<dbReference type="RefSeq" id="WP_010960931.1">
    <property type="nucleotide sequence ID" value="NC_002977.6"/>
</dbReference>
<dbReference type="InterPro" id="IPR052155">
    <property type="entry name" value="Biofilm_reg_signaling"/>
</dbReference>
<dbReference type="InterPro" id="IPR035919">
    <property type="entry name" value="EAL_sf"/>
</dbReference>
<dbReference type="SUPFAM" id="SSF55781">
    <property type="entry name" value="GAF domain-like"/>
    <property type="match status" value="1"/>
</dbReference>
<dbReference type="Gene3D" id="3.20.20.450">
    <property type="entry name" value="EAL domain"/>
    <property type="match status" value="1"/>
</dbReference>